<evidence type="ECO:0000256" key="5">
    <source>
        <dbReference type="RuleBase" id="RU000394"/>
    </source>
</evidence>
<dbReference type="Proteomes" id="UP001497444">
    <property type="component" value="Unassembled WGS sequence"/>
</dbReference>
<comment type="caution">
    <text evidence="8">The sequence shown here is derived from an EMBL/GenBank/DDBJ whole genome shotgun (WGS) entry which is preliminary data.</text>
</comment>
<dbReference type="Pfam" id="PF00225">
    <property type="entry name" value="Kinesin"/>
    <property type="match status" value="1"/>
</dbReference>
<dbReference type="PROSITE" id="PS50067">
    <property type="entry name" value="KINESIN_MOTOR_2"/>
    <property type="match status" value="1"/>
</dbReference>
<dbReference type="PANTHER" id="PTHR47969:SF29">
    <property type="entry name" value="KINESIN-LIKE PROTEIN"/>
    <property type="match status" value="1"/>
</dbReference>
<dbReference type="PANTHER" id="PTHR47969">
    <property type="entry name" value="CHROMOSOME-ASSOCIATED KINESIN KIF4A-RELATED"/>
    <property type="match status" value="1"/>
</dbReference>
<feature type="region of interest" description="Disordered" evidence="6">
    <location>
        <begin position="253"/>
        <end position="282"/>
    </location>
</feature>
<dbReference type="InterPro" id="IPR001752">
    <property type="entry name" value="Kinesin_motor_dom"/>
</dbReference>
<keyword evidence="1 4" id="KW-0547">Nucleotide-binding</keyword>
<dbReference type="InterPro" id="IPR036961">
    <property type="entry name" value="Kinesin_motor_dom_sf"/>
</dbReference>
<dbReference type="SUPFAM" id="SSF52540">
    <property type="entry name" value="P-loop containing nucleoside triphosphate hydrolases"/>
    <property type="match status" value="1"/>
</dbReference>
<name>A0ABP0VF07_9BRYO</name>
<evidence type="ECO:0000256" key="1">
    <source>
        <dbReference type="ARBA" id="ARBA00022741"/>
    </source>
</evidence>
<evidence type="ECO:0000256" key="4">
    <source>
        <dbReference type="PROSITE-ProRule" id="PRU00283"/>
    </source>
</evidence>
<sequence length="482" mass="52877">MRLSTKNIEIYKGDKKEEKPLNFQFCEVFSPASTQEEIYNKIGKPMVNEVMNGYNCTIFVYGQTGSGKTYTMMGTDTSPGILPRILKDILSTGVQEEKIDFDLTFIELYREIFRDLLLPPQPDNLLPFKRSKPPPLQIREYTNGDVYLQGAYIVRINSFEDVLLKLQAALEQRAQAPTLMNETSSRSHAICTLTVRKTNLKTQQIIVGKLHLVDLAGSEKVSRTGASGVALKEAQATNTSLLTLRRVIDALNPASSSTSSSSTSSSSTSSSSSGTAVVPVSNHVPYRNSGLTRLLQDSLGGNAKTSLLVTVSPLQINVQETVQTLRFGGSAGQVINAPKINVMPSSSAAMSELAAEKALLKSELEQLHKILESYTGVTELFAQASASPSLLTLLEKLHLLAKAYEQVLTENDGARATLASVLPTSTTSPSSNLNQLCHEFGVEYRAMEQITQKKQDEYRKLQSQYEDALFQLSLLKPKPKDQ</sequence>
<accession>A0ABP0VF07</accession>
<comment type="similarity">
    <text evidence="4 5">Belongs to the TRAFAC class myosin-kinesin ATPase superfamily. Kinesin family.</text>
</comment>
<dbReference type="PROSITE" id="PS00411">
    <property type="entry name" value="KINESIN_MOTOR_1"/>
    <property type="match status" value="1"/>
</dbReference>
<evidence type="ECO:0000313" key="9">
    <source>
        <dbReference type="Proteomes" id="UP001497444"/>
    </source>
</evidence>
<proteinExistence type="inferred from homology"/>
<gene>
    <name evidence="8" type="ORF">CSSPJE1EN1_LOCUS28420</name>
</gene>
<feature type="binding site" evidence="4">
    <location>
        <begin position="62"/>
        <end position="69"/>
    </location>
    <ligand>
        <name>ATP</name>
        <dbReference type="ChEBI" id="CHEBI:30616"/>
    </ligand>
</feature>
<dbReference type="CDD" id="cd00106">
    <property type="entry name" value="KISc"/>
    <property type="match status" value="1"/>
</dbReference>
<reference evidence="8" key="1">
    <citation type="submission" date="2024-02" db="EMBL/GenBank/DDBJ databases">
        <authorList>
            <consortium name="ELIXIR-Norway"/>
            <consortium name="Elixir Norway"/>
        </authorList>
    </citation>
    <scope>NUCLEOTIDE SEQUENCE</scope>
</reference>
<organism evidence="8 9">
    <name type="scientific">Sphagnum jensenii</name>
    <dbReference type="NCBI Taxonomy" id="128206"/>
    <lineage>
        <taxon>Eukaryota</taxon>
        <taxon>Viridiplantae</taxon>
        <taxon>Streptophyta</taxon>
        <taxon>Embryophyta</taxon>
        <taxon>Bryophyta</taxon>
        <taxon>Sphagnophytina</taxon>
        <taxon>Sphagnopsida</taxon>
        <taxon>Sphagnales</taxon>
        <taxon>Sphagnaceae</taxon>
        <taxon>Sphagnum</taxon>
    </lineage>
</organism>
<protein>
    <recommendedName>
        <fullName evidence="5">Kinesin-like protein</fullName>
    </recommendedName>
</protein>
<dbReference type="InterPro" id="IPR019821">
    <property type="entry name" value="Kinesin_motor_CS"/>
</dbReference>
<dbReference type="EMBL" id="CAXAQS010000763">
    <property type="protein sequence ID" value="CAK9253042.1"/>
    <property type="molecule type" value="Genomic_DNA"/>
</dbReference>
<evidence type="ECO:0000256" key="6">
    <source>
        <dbReference type="SAM" id="MobiDB-lite"/>
    </source>
</evidence>
<dbReference type="Gene3D" id="3.40.850.10">
    <property type="entry name" value="Kinesin motor domain"/>
    <property type="match status" value="1"/>
</dbReference>
<evidence type="ECO:0000259" key="7">
    <source>
        <dbReference type="PROSITE" id="PS50067"/>
    </source>
</evidence>
<dbReference type="InterPro" id="IPR027640">
    <property type="entry name" value="Kinesin-like_fam"/>
</dbReference>
<dbReference type="InterPro" id="IPR027417">
    <property type="entry name" value="P-loop_NTPase"/>
</dbReference>
<evidence type="ECO:0000256" key="2">
    <source>
        <dbReference type="ARBA" id="ARBA00022840"/>
    </source>
</evidence>
<feature type="domain" description="Kinesin motor" evidence="7">
    <location>
        <begin position="1"/>
        <end position="334"/>
    </location>
</feature>
<keyword evidence="9" id="KW-1185">Reference proteome</keyword>
<keyword evidence="2 4" id="KW-0067">ATP-binding</keyword>
<evidence type="ECO:0000313" key="8">
    <source>
        <dbReference type="EMBL" id="CAK9253042.1"/>
    </source>
</evidence>
<evidence type="ECO:0000256" key="3">
    <source>
        <dbReference type="ARBA" id="ARBA00023175"/>
    </source>
</evidence>
<keyword evidence="5" id="KW-0493">Microtubule</keyword>
<keyword evidence="3 4" id="KW-0505">Motor protein</keyword>
<dbReference type="PRINTS" id="PR00380">
    <property type="entry name" value="KINESINHEAVY"/>
</dbReference>
<dbReference type="SMART" id="SM00129">
    <property type="entry name" value="KISc"/>
    <property type="match status" value="1"/>
</dbReference>
<feature type="compositionally biased region" description="Low complexity" evidence="6">
    <location>
        <begin position="255"/>
        <end position="273"/>
    </location>
</feature>